<keyword evidence="2" id="KW-0812">Transmembrane</keyword>
<evidence type="ECO:0000313" key="4">
    <source>
        <dbReference type="Proteomes" id="UP000318453"/>
    </source>
</evidence>
<gene>
    <name evidence="3" type="ORF">FRE64_08275</name>
</gene>
<sequence length="296" mass="32849">MTEENNNPEAPQPTPEPKQPQKSFLTKITIRILRGIINRLENTVQKLEAPPTPQAETASQEGESQVTATTEETQSEAAQPALEELRGWDKILRRVRDRAPLTQSLPDWFLTTVLVGGTLAIVWGAVAIIPNQLLDSTSTPDAEVSEKPQPPIPLPEEKPVESQPEVTPKEKSQPKPQPETQPEAEPELTPEQGLIAAIQEQVSEITTRYAEGLIESIEANFRDGRLIIAVSEDWFTLNKDRQDKLAKEMLARSRQLDFTKLVLTTPDGKLLARSPVVGENMVILQREQPVSPSVKS</sequence>
<organism evidence="3 4">
    <name type="scientific">Euhalothece natronophila Z-M001</name>
    <dbReference type="NCBI Taxonomy" id="522448"/>
    <lineage>
        <taxon>Bacteria</taxon>
        <taxon>Bacillati</taxon>
        <taxon>Cyanobacteriota</taxon>
        <taxon>Cyanophyceae</taxon>
        <taxon>Oscillatoriophycideae</taxon>
        <taxon>Chroococcales</taxon>
        <taxon>Halothecacae</taxon>
        <taxon>Halothece cluster</taxon>
        <taxon>Euhalothece</taxon>
    </lineage>
</organism>
<dbReference type="EMBL" id="CP042326">
    <property type="protein sequence ID" value="QDZ39939.1"/>
    <property type="molecule type" value="Genomic_DNA"/>
</dbReference>
<reference evidence="3" key="1">
    <citation type="submission" date="2019-08" db="EMBL/GenBank/DDBJ databases">
        <title>Carotenoids and Carotenoid Binding Proteins in the Halophilic Cyanobacterium Euhalothece sp. ZM00.</title>
        <authorList>
            <person name="Cho S.M."/>
            <person name="Song J.Y."/>
            <person name="Park Y.-I."/>
        </authorList>
    </citation>
    <scope>NUCLEOTIDE SEQUENCE [LARGE SCALE GENOMIC DNA]</scope>
    <source>
        <strain evidence="3">Z-M001</strain>
    </source>
</reference>
<feature type="compositionally biased region" description="Low complexity" evidence="1">
    <location>
        <begin position="63"/>
        <end position="81"/>
    </location>
</feature>
<evidence type="ECO:0000256" key="2">
    <source>
        <dbReference type="SAM" id="Phobius"/>
    </source>
</evidence>
<keyword evidence="2" id="KW-0472">Membrane</keyword>
<name>A0A5B8NP29_9CHRO</name>
<keyword evidence="4" id="KW-1185">Reference proteome</keyword>
<protein>
    <submittedName>
        <fullName evidence="3">Uncharacterized protein</fullName>
    </submittedName>
</protein>
<dbReference type="Proteomes" id="UP000318453">
    <property type="component" value="Chromosome"/>
</dbReference>
<feature type="transmembrane region" description="Helical" evidence="2">
    <location>
        <begin position="108"/>
        <end position="129"/>
    </location>
</feature>
<evidence type="ECO:0000313" key="3">
    <source>
        <dbReference type="EMBL" id="QDZ39939.1"/>
    </source>
</evidence>
<dbReference type="OrthoDB" id="513429at2"/>
<feature type="region of interest" description="Disordered" evidence="1">
    <location>
        <begin position="1"/>
        <end position="24"/>
    </location>
</feature>
<feature type="region of interest" description="Disordered" evidence="1">
    <location>
        <begin position="137"/>
        <end position="189"/>
    </location>
</feature>
<dbReference type="AlphaFoldDB" id="A0A5B8NP29"/>
<dbReference type="RefSeq" id="WP_146295535.1">
    <property type="nucleotide sequence ID" value="NZ_CP042326.1"/>
</dbReference>
<feature type="region of interest" description="Disordered" evidence="1">
    <location>
        <begin position="47"/>
        <end position="81"/>
    </location>
</feature>
<evidence type="ECO:0000256" key="1">
    <source>
        <dbReference type="SAM" id="MobiDB-lite"/>
    </source>
</evidence>
<proteinExistence type="predicted"/>
<keyword evidence="2" id="KW-1133">Transmembrane helix</keyword>
<dbReference type="KEGG" id="enn:FRE64_08275"/>
<accession>A0A5B8NP29</accession>